<evidence type="ECO:0000313" key="2">
    <source>
        <dbReference type="EMBL" id="PQB03010.1"/>
    </source>
</evidence>
<name>A0A2S7KK78_9FLAO</name>
<keyword evidence="3" id="KW-1185">Reference proteome</keyword>
<feature type="domain" description="N-acetyltransferase" evidence="1">
    <location>
        <begin position="8"/>
        <end position="172"/>
    </location>
</feature>
<dbReference type="RefSeq" id="WP_104810947.1">
    <property type="nucleotide sequence ID" value="NZ_MQUA01000014.1"/>
</dbReference>
<reference evidence="2 3" key="1">
    <citation type="submission" date="2016-11" db="EMBL/GenBank/DDBJ databases">
        <title>Trade-off between light-utilization and light-protection in marine flavobacteria.</title>
        <authorList>
            <person name="Kumagai Y."/>
        </authorList>
    </citation>
    <scope>NUCLEOTIDE SEQUENCE [LARGE SCALE GENOMIC DNA]</scope>
    <source>
        <strain evidence="2 3">ATCC 700397</strain>
    </source>
</reference>
<accession>A0A2S7KK78</accession>
<dbReference type="GO" id="GO:0016747">
    <property type="term" value="F:acyltransferase activity, transferring groups other than amino-acyl groups"/>
    <property type="evidence" value="ECO:0007669"/>
    <property type="project" value="InterPro"/>
</dbReference>
<dbReference type="Gene3D" id="3.40.630.30">
    <property type="match status" value="1"/>
</dbReference>
<dbReference type="AlphaFoldDB" id="A0A2S7KK78"/>
<comment type="caution">
    <text evidence="2">The sequence shown here is derived from an EMBL/GenBank/DDBJ whole genome shotgun (WGS) entry which is preliminary data.</text>
</comment>
<dbReference type="InterPro" id="IPR016181">
    <property type="entry name" value="Acyl_CoA_acyltransferase"/>
</dbReference>
<dbReference type="SUPFAM" id="SSF55729">
    <property type="entry name" value="Acyl-CoA N-acyltransferases (Nat)"/>
    <property type="match status" value="1"/>
</dbReference>
<gene>
    <name evidence="2" type="ORF">BST83_16865</name>
</gene>
<sequence>MIILSENIQLKPVLSADSIALFKLMKEVYPLAYSHFWLDKGDWYVDSQYSTAHILKELSAENAEYYFVIYKDEIVGNFRFVWDEKLLGLSEEKQVKLHRIYLHQKTQGKGIGKEILAWLDEKVQQKGYEIIWLDAMDAQPKAFQFYKNRGYTYHSHTFLPFNLMLEEVRKMSQLYKKL</sequence>
<evidence type="ECO:0000259" key="1">
    <source>
        <dbReference type="PROSITE" id="PS51186"/>
    </source>
</evidence>
<dbReference type="Pfam" id="PF00583">
    <property type="entry name" value="Acetyltransf_1"/>
    <property type="match status" value="1"/>
</dbReference>
<evidence type="ECO:0000313" key="3">
    <source>
        <dbReference type="Proteomes" id="UP000239522"/>
    </source>
</evidence>
<dbReference type="EMBL" id="MQUA01000014">
    <property type="protein sequence ID" value="PQB03010.1"/>
    <property type="molecule type" value="Genomic_DNA"/>
</dbReference>
<proteinExistence type="predicted"/>
<dbReference type="InterPro" id="IPR000182">
    <property type="entry name" value="GNAT_dom"/>
</dbReference>
<dbReference type="OrthoDB" id="9800604at2"/>
<protein>
    <submittedName>
        <fullName evidence="2">GNAT family N-acetyltransferase</fullName>
    </submittedName>
</protein>
<dbReference type="Proteomes" id="UP000239522">
    <property type="component" value="Unassembled WGS sequence"/>
</dbReference>
<dbReference type="CDD" id="cd04301">
    <property type="entry name" value="NAT_SF"/>
    <property type="match status" value="1"/>
</dbReference>
<organism evidence="2 3">
    <name type="scientific">Polaribacter filamentus</name>
    <dbReference type="NCBI Taxonomy" id="53483"/>
    <lineage>
        <taxon>Bacteria</taxon>
        <taxon>Pseudomonadati</taxon>
        <taxon>Bacteroidota</taxon>
        <taxon>Flavobacteriia</taxon>
        <taxon>Flavobacteriales</taxon>
        <taxon>Flavobacteriaceae</taxon>
    </lineage>
</organism>
<keyword evidence="2" id="KW-0808">Transferase</keyword>
<dbReference type="PROSITE" id="PS51186">
    <property type="entry name" value="GNAT"/>
    <property type="match status" value="1"/>
</dbReference>